<keyword evidence="7" id="KW-0560">Oxidoreductase</keyword>
<proteinExistence type="inferred from homology"/>
<evidence type="ECO:0000256" key="16">
    <source>
        <dbReference type="ARBA" id="ARBA00049467"/>
    </source>
</evidence>
<evidence type="ECO:0000256" key="7">
    <source>
        <dbReference type="ARBA" id="ARBA00023002"/>
    </source>
</evidence>
<evidence type="ECO:0000256" key="1">
    <source>
        <dbReference type="ARBA" id="ARBA00001917"/>
    </source>
</evidence>
<keyword evidence="3" id="KW-0288">FMN</keyword>
<dbReference type="EC" id="1.3.1.88" evidence="10"/>
<comment type="caution">
    <text evidence="18">The sequence shown here is derived from an EMBL/GenBank/DDBJ whole genome shotgun (WGS) entry which is preliminary data.</text>
</comment>
<evidence type="ECO:0000256" key="12">
    <source>
        <dbReference type="ARBA" id="ARBA00047652"/>
    </source>
</evidence>
<protein>
    <recommendedName>
        <fullName evidence="10">tRNA-dihydrouridine(16/17) synthase [NAD(P)(+)]</fullName>
        <ecNumber evidence="10">1.3.1.88</ecNumber>
    </recommendedName>
</protein>
<evidence type="ECO:0000256" key="2">
    <source>
        <dbReference type="ARBA" id="ARBA00022630"/>
    </source>
</evidence>
<gene>
    <name evidence="18" type="ORF">D9757_007524</name>
</gene>
<evidence type="ECO:0000256" key="8">
    <source>
        <dbReference type="ARBA" id="ARBA00023027"/>
    </source>
</evidence>
<dbReference type="AlphaFoldDB" id="A0A8H5M8K0"/>
<comment type="cofactor">
    <cofactor evidence="1">
        <name>FMN</name>
        <dbReference type="ChEBI" id="CHEBI:58210"/>
    </cofactor>
</comment>
<evidence type="ECO:0000256" key="5">
    <source>
        <dbReference type="ARBA" id="ARBA00022694"/>
    </source>
</evidence>
<dbReference type="Pfam" id="PF01207">
    <property type="entry name" value="Dus"/>
    <property type="match status" value="1"/>
</dbReference>
<evidence type="ECO:0000259" key="17">
    <source>
        <dbReference type="Pfam" id="PF01207"/>
    </source>
</evidence>
<evidence type="ECO:0000256" key="15">
    <source>
        <dbReference type="ARBA" id="ARBA00049447"/>
    </source>
</evidence>
<dbReference type="PANTHER" id="PTHR11082:SF5">
    <property type="entry name" value="TRNA-DIHYDROURIDINE(16_17) SYNTHASE [NAD(P)(+)]-LIKE"/>
    <property type="match status" value="1"/>
</dbReference>
<dbReference type="Gene3D" id="3.20.20.70">
    <property type="entry name" value="Aldolase class I"/>
    <property type="match status" value="1"/>
</dbReference>
<evidence type="ECO:0000256" key="4">
    <source>
        <dbReference type="ARBA" id="ARBA00022664"/>
    </source>
</evidence>
<dbReference type="Proteomes" id="UP000518752">
    <property type="component" value="Unassembled WGS sequence"/>
</dbReference>
<comment type="catalytic activity">
    <reaction evidence="11">
        <text>5,6-dihydrouridine(17) in tRNA + NAD(+) = uridine(17) in tRNA + NADH + H(+)</text>
        <dbReference type="Rhea" id="RHEA:53372"/>
        <dbReference type="Rhea" id="RHEA-COMP:13541"/>
        <dbReference type="Rhea" id="RHEA-COMP:13542"/>
        <dbReference type="ChEBI" id="CHEBI:15378"/>
        <dbReference type="ChEBI" id="CHEBI:57540"/>
        <dbReference type="ChEBI" id="CHEBI:57945"/>
        <dbReference type="ChEBI" id="CHEBI:65315"/>
        <dbReference type="ChEBI" id="CHEBI:74443"/>
        <dbReference type="EC" id="1.3.1.88"/>
    </reaction>
    <physiologicalReaction direction="right-to-left" evidence="11">
        <dbReference type="Rhea" id="RHEA:53374"/>
    </physiologicalReaction>
</comment>
<dbReference type="CDD" id="cd02801">
    <property type="entry name" value="DUS_like_FMN"/>
    <property type="match status" value="1"/>
</dbReference>
<comment type="catalytic activity">
    <reaction evidence="12">
        <text>5,6-dihydrouridine(16) in tRNA + NADP(+) = uridine(16) in tRNA + NADPH + H(+)</text>
        <dbReference type="Rhea" id="RHEA:53376"/>
        <dbReference type="Rhea" id="RHEA-COMP:13543"/>
        <dbReference type="Rhea" id="RHEA-COMP:13544"/>
        <dbReference type="ChEBI" id="CHEBI:15378"/>
        <dbReference type="ChEBI" id="CHEBI:57783"/>
        <dbReference type="ChEBI" id="CHEBI:58349"/>
        <dbReference type="ChEBI" id="CHEBI:65315"/>
        <dbReference type="ChEBI" id="CHEBI:74443"/>
        <dbReference type="EC" id="1.3.1.88"/>
    </reaction>
    <physiologicalReaction direction="right-to-left" evidence="12">
        <dbReference type="Rhea" id="RHEA:53378"/>
    </physiologicalReaction>
</comment>
<dbReference type="PANTHER" id="PTHR11082">
    <property type="entry name" value="TRNA-DIHYDROURIDINE SYNTHASE"/>
    <property type="match status" value="1"/>
</dbReference>
<dbReference type="GO" id="GO:0050660">
    <property type="term" value="F:flavin adenine dinucleotide binding"/>
    <property type="evidence" value="ECO:0007669"/>
    <property type="project" value="InterPro"/>
</dbReference>
<keyword evidence="4" id="KW-0507">mRNA processing</keyword>
<feature type="domain" description="DUS-like FMN-binding" evidence="17">
    <location>
        <begin position="64"/>
        <end position="375"/>
    </location>
</feature>
<dbReference type="EMBL" id="JAACJN010000042">
    <property type="protein sequence ID" value="KAF5384606.1"/>
    <property type="molecule type" value="Genomic_DNA"/>
</dbReference>
<evidence type="ECO:0000256" key="9">
    <source>
        <dbReference type="ARBA" id="ARBA00038313"/>
    </source>
</evidence>
<evidence type="ECO:0000256" key="3">
    <source>
        <dbReference type="ARBA" id="ARBA00022643"/>
    </source>
</evidence>
<dbReference type="InterPro" id="IPR018517">
    <property type="entry name" value="tRNA_hU_synthase_CS"/>
</dbReference>
<dbReference type="OrthoDB" id="272303at2759"/>
<keyword evidence="5" id="KW-0819">tRNA processing</keyword>
<evidence type="ECO:0000256" key="6">
    <source>
        <dbReference type="ARBA" id="ARBA00022857"/>
    </source>
</evidence>
<name>A0A8H5M8K0_9AGAR</name>
<evidence type="ECO:0000256" key="14">
    <source>
        <dbReference type="ARBA" id="ARBA00048934"/>
    </source>
</evidence>
<evidence type="ECO:0000256" key="13">
    <source>
        <dbReference type="ARBA" id="ARBA00048342"/>
    </source>
</evidence>
<evidence type="ECO:0000313" key="18">
    <source>
        <dbReference type="EMBL" id="KAF5384606.1"/>
    </source>
</evidence>
<comment type="catalytic activity">
    <reaction evidence="13">
        <text>a 5,6-dihydrouridine in mRNA + NAD(+) = a uridine in mRNA + NADH + H(+)</text>
        <dbReference type="Rhea" id="RHEA:69851"/>
        <dbReference type="Rhea" id="RHEA-COMP:14658"/>
        <dbReference type="Rhea" id="RHEA-COMP:17789"/>
        <dbReference type="ChEBI" id="CHEBI:15378"/>
        <dbReference type="ChEBI" id="CHEBI:57540"/>
        <dbReference type="ChEBI" id="CHEBI:57945"/>
        <dbReference type="ChEBI" id="CHEBI:65315"/>
        <dbReference type="ChEBI" id="CHEBI:74443"/>
    </reaction>
    <physiologicalReaction direction="right-to-left" evidence="13">
        <dbReference type="Rhea" id="RHEA:69853"/>
    </physiologicalReaction>
</comment>
<evidence type="ECO:0000313" key="19">
    <source>
        <dbReference type="Proteomes" id="UP000518752"/>
    </source>
</evidence>
<evidence type="ECO:0000256" key="10">
    <source>
        <dbReference type="ARBA" id="ARBA00038890"/>
    </source>
</evidence>
<keyword evidence="2" id="KW-0285">Flavoprotein</keyword>
<comment type="catalytic activity">
    <reaction evidence="15">
        <text>a 5,6-dihydrouridine in mRNA + NADP(+) = a uridine in mRNA + NADPH + H(+)</text>
        <dbReference type="Rhea" id="RHEA:69855"/>
        <dbReference type="Rhea" id="RHEA-COMP:14658"/>
        <dbReference type="Rhea" id="RHEA-COMP:17789"/>
        <dbReference type="ChEBI" id="CHEBI:15378"/>
        <dbReference type="ChEBI" id="CHEBI:57783"/>
        <dbReference type="ChEBI" id="CHEBI:58349"/>
        <dbReference type="ChEBI" id="CHEBI:65315"/>
        <dbReference type="ChEBI" id="CHEBI:74443"/>
    </reaction>
    <physiologicalReaction direction="right-to-left" evidence="15">
        <dbReference type="Rhea" id="RHEA:69857"/>
    </physiologicalReaction>
</comment>
<comment type="similarity">
    <text evidence="9">Belongs to the Dus family. Dus1 subfamily.</text>
</comment>
<keyword evidence="6" id="KW-0521">NADP</keyword>
<dbReference type="GO" id="GO:0006397">
    <property type="term" value="P:mRNA processing"/>
    <property type="evidence" value="ECO:0007669"/>
    <property type="project" value="UniProtKB-KW"/>
</dbReference>
<dbReference type="GO" id="GO:0017150">
    <property type="term" value="F:tRNA dihydrouridine synthase activity"/>
    <property type="evidence" value="ECO:0007669"/>
    <property type="project" value="InterPro"/>
</dbReference>
<organism evidence="18 19">
    <name type="scientific">Collybiopsis confluens</name>
    <dbReference type="NCBI Taxonomy" id="2823264"/>
    <lineage>
        <taxon>Eukaryota</taxon>
        <taxon>Fungi</taxon>
        <taxon>Dikarya</taxon>
        <taxon>Basidiomycota</taxon>
        <taxon>Agaricomycotina</taxon>
        <taxon>Agaricomycetes</taxon>
        <taxon>Agaricomycetidae</taxon>
        <taxon>Agaricales</taxon>
        <taxon>Marasmiineae</taxon>
        <taxon>Omphalotaceae</taxon>
        <taxon>Collybiopsis</taxon>
    </lineage>
</organism>
<dbReference type="PROSITE" id="PS01136">
    <property type="entry name" value="UPF0034"/>
    <property type="match status" value="1"/>
</dbReference>
<sequence length="499" mass="55629">MTNRLSFLPNPTNHFPVYRLLQSLFNATMGSPSSSSSTTPITETAKPTGYDFYRRVLGSPKYIVAPMVDQSELAWRRLSRKYGAQLIYTPMINAKVWVESPSKTVRDNLFDLDSGEEGDLTTDRPLFAQFCGHNPEKMLKAAQAIQHRVDAIDVNLGCPQDIARRGKFGAFLQDDWELIYKLINTLHVNLSIPVTAKFRVFPTVEKTVEYAKMLERAGAQILTCHGRMREQRGQNTGLADWEKIRAVKQAVSIPVFANGNVLYQSDIGACLKKTGCDGLMSAEGQLYNVALFSGLAEDSASSSSSEPSGSTLQFPPSQHPLHADLALEYLSIVKSLKTRTSLSAVKGHLFKIMRPALTREKDLRERLGRVISKKGTSYLDSLKPYEDICLEMKERMERDAKEVEGKSLDELVTIDEATGMKVLPHWVAQPYWRYVKPAPVPAKRISELESEEEEKAKAQEGMKRMKVGNADLDLETQPTKIGPEPIVIPTFGDAGIMVA</sequence>
<keyword evidence="8" id="KW-0520">NAD</keyword>
<keyword evidence="19" id="KW-1185">Reference proteome</keyword>
<dbReference type="SUPFAM" id="SSF51395">
    <property type="entry name" value="FMN-linked oxidoreductases"/>
    <property type="match status" value="1"/>
</dbReference>
<evidence type="ECO:0000256" key="11">
    <source>
        <dbReference type="ARBA" id="ARBA00047287"/>
    </source>
</evidence>
<reference evidence="18 19" key="1">
    <citation type="journal article" date="2020" name="ISME J.">
        <title>Uncovering the hidden diversity of litter-decomposition mechanisms in mushroom-forming fungi.</title>
        <authorList>
            <person name="Floudas D."/>
            <person name="Bentzer J."/>
            <person name="Ahren D."/>
            <person name="Johansson T."/>
            <person name="Persson P."/>
            <person name="Tunlid A."/>
        </authorList>
    </citation>
    <scope>NUCLEOTIDE SEQUENCE [LARGE SCALE GENOMIC DNA]</scope>
    <source>
        <strain evidence="18 19">CBS 406.79</strain>
    </source>
</reference>
<comment type="catalytic activity">
    <reaction evidence="14">
        <text>5,6-dihydrouridine(16) in tRNA + NAD(+) = uridine(16) in tRNA + NADH + H(+)</text>
        <dbReference type="Rhea" id="RHEA:53380"/>
        <dbReference type="Rhea" id="RHEA-COMP:13543"/>
        <dbReference type="Rhea" id="RHEA-COMP:13544"/>
        <dbReference type="ChEBI" id="CHEBI:15378"/>
        <dbReference type="ChEBI" id="CHEBI:57540"/>
        <dbReference type="ChEBI" id="CHEBI:57945"/>
        <dbReference type="ChEBI" id="CHEBI:65315"/>
        <dbReference type="ChEBI" id="CHEBI:74443"/>
        <dbReference type="EC" id="1.3.1.88"/>
    </reaction>
    <physiologicalReaction direction="right-to-left" evidence="14">
        <dbReference type="Rhea" id="RHEA:53382"/>
    </physiologicalReaction>
</comment>
<dbReference type="InterPro" id="IPR013785">
    <property type="entry name" value="Aldolase_TIM"/>
</dbReference>
<comment type="catalytic activity">
    <reaction evidence="16">
        <text>5,6-dihydrouridine(17) in tRNA + NADP(+) = uridine(17) in tRNA + NADPH + H(+)</text>
        <dbReference type="Rhea" id="RHEA:53368"/>
        <dbReference type="Rhea" id="RHEA-COMP:13541"/>
        <dbReference type="Rhea" id="RHEA-COMP:13542"/>
        <dbReference type="ChEBI" id="CHEBI:15378"/>
        <dbReference type="ChEBI" id="CHEBI:57783"/>
        <dbReference type="ChEBI" id="CHEBI:58349"/>
        <dbReference type="ChEBI" id="CHEBI:65315"/>
        <dbReference type="ChEBI" id="CHEBI:74443"/>
        <dbReference type="EC" id="1.3.1.88"/>
    </reaction>
    <physiologicalReaction direction="right-to-left" evidence="16">
        <dbReference type="Rhea" id="RHEA:53370"/>
    </physiologicalReaction>
</comment>
<dbReference type="InterPro" id="IPR035587">
    <property type="entry name" value="DUS-like_FMN-bd"/>
</dbReference>
<accession>A0A8H5M8K0</accession>